<proteinExistence type="predicted"/>
<sequence length="314" mass="33685">MGPITRSQAASSDNGNSLAASATTPVNLPEIVTAPLARVLTDIADDATSHGRDAMSEAIYQSTSHLAQHVNRGNAVLAEGFNETKQEPGPATTGPTDRILFSALTVAALTIIHGSVSLHEGNPAAQILNRVYGAAELGCDEQEESTPPIPARLYLGTIKGTRVFLTDDQNNAVNVGTSALYPIVAIQAAFGTGKTVVGAMITWLQSVTSSVIVTASTNAAVAQFAETVKSIAEFADVQLIRYVSDSAAAEERVPLPVDLDEVLKNLGETYETRLTSDQLKTCRKFREVRIRYEYYAAREDGLLEIPEDEREKYM</sequence>
<dbReference type="AlphaFoldDB" id="A0A183F544"/>
<reference evidence="4" key="2">
    <citation type="submission" date="2019-09" db="UniProtKB">
        <authorList>
            <consortium name="WormBaseParasite"/>
        </authorList>
    </citation>
    <scope>IDENTIFICATION</scope>
</reference>
<reference evidence="2 3" key="1">
    <citation type="submission" date="2018-11" db="EMBL/GenBank/DDBJ databases">
        <authorList>
            <consortium name="Pathogen Informatics"/>
        </authorList>
    </citation>
    <scope>NUCLEOTIDE SEQUENCE [LARGE SCALE GENOMIC DNA]</scope>
</reference>
<dbReference type="Gene3D" id="3.40.50.300">
    <property type="entry name" value="P-loop containing nucleotide triphosphate hydrolases"/>
    <property type="match status" value="1"/>
</dbReference>
<dbReference type="SUPFAM" id="SSF52540">
    <property type="entry name" value="P-loop containing nucleoside triphosphate hydrolases"/>
    <property type="match status" value="1"/>
</dbReference>
<accession>A0A183F544</accession>
<organism evidence="3 4">
    <name type="scientific">Heligmosomoides polygyrus</name>
    <name type="common">Parasitic roundworm</name>
    <dbReference type="NCBI Taxonomy" id="6339"/>
    <lineage>
        <taxon>Eukaryota</taxon>
        <taxon>Metazoa</taxon>
        <taxon>Ecdysozoa</taxon>
        <taxon>Nematoda</taxon>
        <taxon>Chromadorea</taxon>
        <taxon>Rhabditida</taxon>
        <taxon>Rhabditina</taxon>
        <taxon>Rhabditomorpha</taxon>
        <taxon>Strongyloidea</taxon>
        <taxon>Heligmosomidae</taxon>
        <taxon>Heligmosomoides</taxon>
    </lineage>
</organism>
<feature type="region of interest" description="Disordered" evidence="1">
    <location>
        <begin position="1"/>
        <end position="21"/>
    </location>
</feature>
<dbReference type="InterPro" id="IPR027417">
    <property type="entry name" value="P-loop_NTPase"/>
</dbReference>
<keyword evidence="3" id="KW-1185">Reference proteome</keyword>
<gene>
    <name evidence="2" type="ORF">HPBE_LOCUS1287</name>
</gene>
<dbReference type="EMBL" id="UZAH01001336">
    <property type="protein sequence ID" value="VDO19669.1"/>
    <property type="molecule type" value="Genomic_DNA"/>
</dbReference>
<name>A0A183F544_HELPZ</name>
<dbReference type="Proteomes" id="UP000050761">
    <property type="component" value="Unassembled WGS sequence"/>
</dbReference>
<evidence type="ECO:0000313" key="3">
    <source>
        <dbReference type="Proteomes" id="UP000050761"/>
    </source>
</evidence>
<accession>A0A3P7THM4</accession>
<evidence type="ECO:0000313" key="4">
    <source>
        <dbReference type="WBParaSite" id="HPBE_0000128601-mRNA-1"/>
    </source>
</evidence>
<dbReference type="WBParaSite" id="HPBE_0000128601-mRNA-1">
    <property type="protein sequence ID" value="HPBE_0000128601-mRNA-1"/>
    <property type="gene ID" value="HPBE_0000128601"/>
</dbReference>
<protein>
    <submittedName>
        <fullName evidence="4">AAA_11 domain-containing protein</fullName>
    </submittedName>
</protein>
<evidence type="ECO:0000256" key="1">
    <source>
        <dbReference type="SAM" id="MobiDB-lite"/>
    </source>
</evidence>
<evidence type="ECO:0000313" key="2">
    <source>
        <dbReference type="EMBL" id="VDO19669.1"/>
    </source>
</evidence>